<evidence type="ECO:0008006" key="3">
    <source>
        <dbReference type="Google" id="ProtNLM"/>
    </source>
</evidence>
<dbReference type="EMBL" id="JAVLSF010000020">
    <property type="protein sequence ID" value="MDR9776169.1"/>
    <property type="molecule type" value="Genomic_DNA"/>
</dbReference>
<protein>
    <recommendedName>
        <fullName evidence="3">NACHT domain-containing protein</fullName>
    </recommendedName>
</protein>
<sequence length="1558" mass="174674">MTTEFSEIDEENQRKLQQIFQDEKKAVKLETLVGGLVSELLNLDILRARASFQHGGDLGPAGANNRRFRIECKKYADTTSLKNREILGEISQALFRDPALEAWVLVSTNEVHEQLQQELLLESDLIGVPILFFDWPKEGPSSLAALCTLNPHLVAKHFSEDAGSIANSLREVLATRLSRVKRSLQTWHIGLSSLQERSHQAVREIWQSSRRSVAVLGQDVAGGTKDQKVRRDKAHEQMDDWWRGPALQDSPLCVIGWDGVGKTWTTVNWLVECLEQQPIVLVIASSAAAALTSISETSIKRFLADRLFELTGQRNLEHWLQRLQRLFDRPVEEGPALTVFFDGLSQEPSVQWLALMKMLQIRAFEGKVRVIASTRIHHFISDLSNLKGLVVPPSVVEIGTYGPDEGGELDRMLKFEKVRRSELHPDLIDLAVNPRLFSLVVRFREKFVEAGQITVHRLLWEYGRDSFGTRAGRSFSEQEWLEWLGEVARTFRDGARKHSLKSLGETASRPDLTTNQVHARLSDIVDGRFAVPSPGGFEFSPAIVAHALGAALLNGLLRQTGSSYDALNATVTAFLDPITGLDQRSEILRAAVSILVEQGEAKSSKSTGVLVTNWLHTQNITDRHRQELGSLANELLFGLLDAVERSQTRTHASARIWAVNALRAIPRDDLEAATAISERLRTWFCVVSRGLEKVPEGEDEAEKRRSLRLLERVGRDEDGPVQILSLPVQFIGREELSPAATAATILEGFPLSGAVGVFEAAALRLTLGGHDAAWDAVRWLCVFNEVDAELAAEKLRQLSEEVLNRYPESGVNALLPARVAALLLWLTGFERDDERANAIDSKIDHHLSYERDYLPNPSRSMLALERRHAANVLVDKQLPFHVRLQRARAFWSDPGFVPPRSFIDEAVAQAEAFDVTKFDGQMGSTIEEQNFKDVSPVLARFAPAVLTRLHRRRYQSLASVAPEARYLAAANALEHFILSDETSGKAASRLRASAIDEDGEYEALAAMNLLILETQAYSAREQFQALIDADLMWLYTDLEDFLKHPSVADIDWLIERYGHGSDKQARDLLILLLFVANSLSAAAWDYVLGICDDDGDETKRGVAFKLLATLDGKRFGKHLSEKHWSWSPAEPHLWINHFGSGALLEASLATPFEQIATRIVPWRLLEAANRMGGRDEDLRLVADIVTDTLVRGTLGELDAGVQLFLERREATIDPSRLSMKPYQFDDSDLGGSLGQALTPDIRHKRRKEAFEAATSRIRSYRQDGADFYLMDVAAGDFQKLLQQTPEVVDVWLEGMVSGTTHFVRRVRLAEGFYVALCEALLSHAPEKGVLLWHALRPAVTTRLRGKAFIDEFIHIPFRAPDSAAVQELREYLVGLEVSRSDADLGNVALGALLNGRGSWLQAQIDLGQDSPYGWKRQRAIVLSGFQTGDMLPAEDDWDYGEPASGYAAARRKARRLKFQDAIARYWWNHFLSSMEPEEAFASWTLFVGSADRRALVWMKDDRLDANEDGEFFKKKMMHVAFNMQMLIASMRKREGQTESQFLDRRTVPGIGPWGKQQL</sequence>
<name>A0AAJ2GZB1_9HYPH</name>
<accession>A0AAJ2GZB1</accession>
<dbReference type="SUPFAM" id="SSF52540">
    <property type="entry name" value="P-loop containing nucleoside triphosphate hydrolases"/>
    <property type="match status" value="1"/>
</dbReference>
<dbReference type="InterPro" id="IPR027417">
    <property type="entry name" value="P-loop_NTPase"/>
</dbReference>
<comment type="caution">
    <text evidence="1">The sequence shown here is derived from an EMBL/GenBank/DDBJ whole genome shotgun (WGS) entry which is preliminary data.</text>
</comment>
<evidence type="ECO:0000313" key="2">
    <source>
        <dbReference type="Proteomes" id="UP001268610"/>
    </source>
</evidence>
<dbReference type="Proteomes" id="UP001268610">
    <property type="component" value="Unassembled WGS sequence"/>
</dbReference>
<evidence type="ECO:0000313" key="1">
    <source>
        <dbReference type="EMBL" id="MDR9776169.1"/>
    </source>
</evidence>
<reference evidence="1" key="1">
    <citation type="submission" date="2023-04" db="EMBL/GenBank/DDBJ databases">
        <title>Genomic characterization of faba bean (Vicia faba) microsymbionts in Mexican soils.</title>
        <authorList>
            <person name="Rivera Orduna F.N."/>
            <person name="Guevara-Luna J."/>
            <person name="Yan J."/>
            <person name="Arroyo-Herrera I."/>
            <person name="Li Y."/>
            <person name="Vasquez-Murrieta M.S."/>
            <person name="Wang E.T."/>
        </authorList>
    </citation>
    <scope>NUCLEOTIDE SEQUENCE</scope>
    <source>
        <strain evidence="1">CH26</strain>
    </source>
</reference>
<dbReference type="RefSeq" id="WP_310856173.1">
    <property type="nucleotide sequence ID" value="NZ_JAVLSE010000026.1"/>
</dbReference>
<gene>
    <name evidence="1" type="ORF">RJJ65_26630</name>
</gene>
<proteinExistence type="predicted"/>
<organism evidence="1 2">
    <name type="scientific">Rhizobium hidalgonense</name>
    <dbReference type="NCBI Taxonomy" id="1538159"/>
    <lineage>
        <taxon>Bacteria</taxon>
        <taxon>Pseudomonadati</taxon>
        <taxon>Pseudomonadota</taxon>
        <taxon>Alphaproteobacteria</taxon>
        <taxon>Hyphomicrobiales</taxon>
        <taxon>Rhizobiaceae</taxon>
        <taxon>Rhizobium/Agrobacterium group</taxon>
        <taxon>Rhizobium</taxon>
    </lineage>
</organism>